<sequence>MDSYDYEFYERLKNLITVVRESEQQRLQLEWRLNEWKQPDMKNAKEKATRLQRQLRLMKEEDKISKERNEDIKRHLNKLDAHLKVITMTDENLHFLKRKCKNHLVQEHPNWKQYMAVLQSQLKEALQKVNGISEIMVQVPFEHRQEMQQDRPEEEIYNIEPSTFYQQFQVPQQIVIEGGTKMYVPESFANEELKEDPKETKTDPKQESHNLLGTNAKKAVEVVDLNNPQFHQDKISKKLEEFEGEIQKEKPPCEKSQLSPEAEYHHLVGNVTATMEDYVGHETPRKQTSFENLLPARSSLSPESQNRRIVKPVFSDIELTGDFESQIIYGKTPPSKSSKPVDPEGKSINDFQLLDASSELKKRSIEAATAAAEDTDFGILSLPENHLPASAAARASASESGQRKTGDVTTADGFDTGVSNSIPGIHLSHSLSNPEERSYISDLETENSHPIGVKDMQIISHPSDLGMFSVNHRQSKKNLRRSSSPVTPALSVKGLLLLMKMVEDSFQTVSCSKDEYYRSFQPSDEERGRIISEANNEGASTIDADPALVSMIILEQMTVIIRSLSTGCLLSDTLLQSENLMNLCESDIKSQLPFNSVILWESLFVHFTSILKHKVMSPKEVAAVFVPCLLQSGSTCQEKAFKLLVQYLEHVNRNLMSSAMGIDELSDNSTDISYNAVPQRHEEQTMKDKQEWVTSIERAFSDGMDDDNRNLDEELGKEKSSELNISHTLAYKNMLYGFKSSISVEEDIENSDSETDELEKEFGTSIPDARQR</sequence>
<accession>A0A812CR66</accession>
<evidence type="ECO:0000256" key="3">
    <source>
        <dbReference type="ARBA" id="ARBA00010767"/>
    </source>
</evidence>
<reference evidence="11" key="1">
    <citation type="submission" date="2021-01" db="EMBL/GenBank/DDBJ databases">
        <authorList>
            <person name="Li R."/>
            <person name="Bekaert M."/>
        </authorList>
    </citation>
    <scope>NUCLEOTIDE SEQUENCE</scope>
    <source>
        <strain evidence="11">Farmed</strain>
    </source>
</reference>
<comment type="similarity">
    <text evidence="3">Belongs to the kizuna family.</text>
</comment>
<keyword evidence="7" id="KW-0966">Cell projection</keyword>
<comment type="function">
    <text evidence="8">Centrosomal protein required for establishing a robust mitotic centrosome architecture that can endure the forces that converge on the centrosomes during spindle formation. Required for stabilizing the expanded pericentriolar material around the centriole.</text>
</comment>
<keyword evidence="6" id="KW-0206">Cytoskeleton</keyword>
<dbReference type="Proteomes" id="UP000597762">
    <property type="component" value="Unassembled WGS sequence"/>
</dbReference>
<keyword evidence="12" id="KW-1185">Reference proteome</keyword>
<gene>
    <name evidence="11" type="ORF">SPHA_39516</name>
</gene>
<evidence type="ECO:0000256" key="5">
    <source>
        <dbReference type="ARBA" id="ARBA00022490"/>
    </source>
</evidence>
<evidence type="ECO:0000313" key="11">
    <source>
        <dbReference type="EMBL" id="CAE1275544.1"/>
    </source>
</evidence>
<evidence type="ECO:0000313" key="12">
    <source>
        <dbReference type="Proteomes" id="UP000597762"/>
    </source>
</evidence>
<dbReference type="GO" id="GO:0007051">
    <property type="term" value="P:spindle organization"/>
    <property type="evidence" value="ECO:0007669"/>
    <property type="project" value="InterPro"/>
</dbReference>
<name>A0A812CR66_ACAPH</name>
<feature type="region of interest" description="Disordered" evidence="10">
    <location>
        <begin position="390"/>
        <end position="437"/>
    </location>
</feature>
<feature type="region of interest" description="Disordered" evidence="10">
    <location>
        <begin position="190"/>
        <end position="209"/>
    </location>
</feature>
<evidence type="ECO:0000256" key="4">
    <source>
        <dbReference type="ARBA" id="ARBA00013872"/>
    </source>
</evidence>
<dbReference type="EMBL" id="CAHIKZ030001842">
    <property type="protein sequence ID" value="CAE1275544.1"/>
    <property type="molecule type" value="Genomic_DNA"/>
</dbReference>
<protein>
    <recommendedName>
        <fullName evidence="4">Centrosomal protein kizuna</fullName>
    </recommendedName>
    <alternativeName>
        <fullName evidence="9">Polo-like kinase 1 substrate 1</fullName>
    </alternativeName>
</protein>
<organism evidence="11 12">
    <name type="scientific">Acanthosepion pharaonis</name>
    <name type="common">Pharaoh cuttlefish</name>
    <name type="synonym">Sepia pharaonis</name>
    <dbReference type="NCBI Taxonomy" id="158019"/>
    <lineage>
        <taxon>Eukaryota</taxon>
        <taxon>Metazoa</taxon>
        <taxon>Spiralia</taxon>
        <taxon>Lophotrochozoa</taxon>
        <taxon>Mollusca</taxon>
        <taxon>Cephalopoda</taxon>
        <taxon>Coleoidea</taxon>
        <taxon>Decapodiformes</taxon>
        <taxon>Sepiida</taxon>
        <taxon>Sepiina</taxon>
        <taxon>Sepiidae</taxon>
        <taxon>Acanthosepion</taxon>
    </lineage>
</organism>
<comment type="subcellular location">
    <subcellularLocation>
        <location evidence="1">Cytoplasm</location>
        <location evidence="1">Cytoskeleton</location>
        <location evidence="1">Cilium basal body</location>
    </subcellularLocation>
    <subcellularLocation>
        <location evidence="2">Cytoplasm</location>
        <location evidence="2">Cytoskeleton</location>
        <location evidence="2">Microtubule organizing center</location>
        <location evidence="2">Centrosome</location>
    </subcellularLocation>
</comment>
<evidence type="ECO:0000256" key="9">
    <source>
        <dbReference type="ARBA" id="ARBA00031153"/>
    </source>
</evidence>
<feature type="region of interest" description="Disordered" evidence="10">
    <location>
        <begin position="328"/>
        <end position="348"/>
    </location>
</feature>
<keyword evidence="5" id="KW-0963">Cytoplasm</keyword>
<evidence type="ECO:0000256" key="1">
    <source>
        <dbReference type="ARBA" id="ARBA00004120"/>
    </source>
</evidence>
<evidence type="ECO:0000256" key="7">
    <source>
        <dbReference type="ARBA" id="ARBA00023273"/>
    </source>
</evidence>
<dbReference type="PANTHER" id="PTHR16299:SF2">
    <property type="entry name" value="CENTROSOMAL PROTEIN KIZUNA"/>
    <property type="match status" value="1"/>
</dbReference>
<feature type="compositionally biased region" description="Low complexity" evidence="10">
    <location>
        <begin position="390"/>
        <end position="400"/>
    </location>
</feature>
<dbReference type="GO" id="GO:0005813">
    <property type="term" value="C:centrosome"/>
    <property type="evidence" value="ECO:0007669"/>
    <property type="project" value="UniProtKB-SubCell"/>
</dbReference>
<dbReference type="PANTHER" id="PTHR16299">
    <property type="entry name" value="CENTROSOMAL PROTEIN KIZUNA"/>
    <property type="match status" value="1"/>
</dbReference>
<evidence type="ECO:0000256" key="6">
    <source>
        <dbReference type="ARBA" id="ARBA00023212"/>
    </source>
</evidence>
<comment type="caution">
    <text evidence="11">The sequence shown here is derived from an EMBL/GenBank/DDBJ whole genome shotgun (WGS) entry which is preliminary data.</text>
</comment>
<evidence type="ECO:0000256" key="10">
    <source>
        <dbReference type="SAM" id="MobiDB-lite"/>
    </source>
</evidence>
<feature type="compositionally biased region" description="Acidic residues" evidence="10">
    <location>
        <begin position="746"/>
        <end position="759"/>
    </location>
</feature>
<evidence type="ECO:0000256" key="8">
    <source>
        <dbReference type="ARBA" id="ARBA00024919"/>
    </source>
</evidence>
<feature type="compositionally biased region" description="Basic and acidic residues" evidence="10">
    <location>
        <begin position="191"/>
        <end position="208"/>
    </location>
</feature>
<feature type="region of interest" description="Disordered" evidence="10">
    <location>
        <begin position="746"/>
        <end position="772"/>
    </location>
</feature>
<dbReference type="OrthoDB" id="8015657at2759"/>
<proteinExistence type="inferred from homology"/>
<evidence type="ECO:0000256" key="2">
    <source>
        <dbReference type="ARBA" id="ARBA00004300"/>
    </source>
</evidence>
<dbReference type="InterPro" id="IPR026742">
    <property type="entry name" value="Centrosomal_kizuma"/>
</dbReference>
<dbReference type="AlphaFoldDB" id="A0A812CR66"/>